<organism evidence="2 3">
    <name type="scientific">Fonsecaea erecta</name>
    <dbReference type="NCBI Taxonomy" id="1367422"/>
    <lineage>
        <taxon>Eukaryota</taxon>
        <taxon>Fungi</taxon>
        <taxon>Dikarya</taxon>
        <taxon>Ascomycota</taxon>
        <taxon>Pezizomycotina</taxon>
        <taxon>Eurotiomycetes</taxon>
        <taxon>Chaetothyriomycetidae</taxon>
        <taxon>Chaetothyriales</taxon>
        <taxon>Herpotrichiellaceae</taxon>
        <taxon>Fonsecaea</taxon>
    </lineage>
</organism>
<dbReference type="AlphaFoldDB" id="A0A178ZS83"/>
<feature type="region of interest" description="Disordered" evidence="1">
    <location>
        <begin position="162"/>
        <end position="185"/>
    </location>
</feature>
<proteinExistence type="predicted"/>
<dbReference type="GeneID" id="30008673"/>
<evidence type="ECO:0000256" key="1">
    <source>
        <dbReference type="SAM" id="MobiDB-lite"/>
    </source>
</evidence>
<comment type="caution">
    <text evidence="2">The sequence shown here is derived from an EMBL/GenBank/DDBJ whole genome shotgun (WGS) entry which is preliminary data.</text>
</comment>
<accession>A0A178ZS83</accession>
<dbReference type="RefSeq" id="XP_018695668.1">
    <property type="nucleotide sequence ID" value="XM_018836018.1"/>
</dbReference>
<gene>
    <name evidence="2" type="ORF">AYL99_04504</name>
</gene>
<protein>
    <submittedName>
        <fullName evidence="2">Uncharacterized protein</fullName>
    </submittedName>
</protein>
<name>A0A178ZS83_9EURO</name>
<evidence type="ECO:0000313" key="3">
    <source>
        <dbReference type="Proteomes" id="UP000078343"/>
    </source>
</evidence>
<reference evidence="2 3" key="1">
    <citation type="submission" date="2016-04" db="EMBL/GenBank/DDBJ databases">
        <title>Draft genome of Fonsecaea erecta CBS 125763.</title>
        <authorList>
            <person name="Weiss V.A."/>
            <person name="Vicente V.A."/>
            <person name="Raittz R.T."/>
            <person name="Moreno L.F."/>
            <person name="De Souza E.M."/>
            <person name="Pedrosa F.O."/>
            <person name="Steffens M.B."/>
            <person name="Faoro H."/>
            <person name="Tadra-Sfeir M.Z."/>
            <person name="Najafzadeh M.J."/>
            <person name="Felipe M.S."/>
            <person name="Teixeira M."/>
            <person name="Sun J."/>
            <person name="Xi L."/>
            <person name="Gomes R."/>
            <person name="De Azevedo C.M."/>
            <person name="Salgado C.G."/>
            <person name="Da Silva M.B."/>
            <person name="Nascimento M.F."/>
            <person name="Queiroz-Telles F."/>
            <person name="Attili D.S."/>
            <person name="Gorbushina A."/>
        </authorList>
    </citation>
    <scope>NUCLEOTIDE SEQUENCE [LARGE SCALE GENOMIC DNA]</scope>
    <source>
        <strain evidence="2 3">CBS 125763</strain>
    </source>
</reference>
<evidence type="ECO:0000313" key="2">
    <source>
        <dbReference type="EMBL" id="OAP62301.1"/>
    </source>
</evidence>
<feature type="compositionally biased region" description="Polar residues" evidence="1">
    <location>
        <begin position="45"/>
        <end position="67"/>
    </location>
</feature>
<feature type="region of interest" description="Disordered" evidence="1">
    <location>
        <begin position="45"/>
        <end position="69"/>
    </location>
</feature>
<keyword evidence="3" id="KW-1185">Reference proteome</keyword>
<dbReference type="EMBL" id="LVYI01000003">
    <property type="protein sequence ID" value="OAP62301.1"/>
    <property type="molecule type" value="Genomic_DNA"/>
</dbReference>
<sequence>MSSEQRYDISYEQMLLQDELPDLDLFPLPGSCLFDSPTITSATADFSYTPLENGQADSQQGEQSFDSPNLAEQDHQFNTIEDITSDFNSDIFATRQPFASSASAPMSPAATWKSLSVLDGGDFRSLRAGSQTLDNAAGHYYLGEMEAAPNALLDPDGLRSTGLATANNEAQLGPNLHVPQIQPID</sequence>
<dbReference type="Proteomes" id="UP000078343">
    <property type="component" value="Unassembled WGS sequence"/>
</dbReference>